<evidence type="ECO:0000313" key="2">
    <source>
        <dbReference type="EMBL" id="CAD7428355.1"/>
    </source>
</evidence>
<dbReference type="AlphaFoldDB" id="A0A7R9E8C2"/>
<dbReference type="EMBL" id="OB793717">
    <property type="protein sequence ID" value="CAD7428355.1"/>
    <property type="molecule type" value="Genomic_DNA"/>
</dbReference>
<organism evidence="2">
    <name type="scientific">Timema monikensis</name>
    <dbReference type="NCBI Taxonomy" id="170555"/>
    <lineage>
        <taxon>Eukaryota</taxon>
        <taxon>Metazoa</taxon>
        <taxon>Ecdysozoa</taxon>
        <taxon>Arthropoda</taxon>
        <taxon>Hexapoda</taxon>
        <taxon>Insecta</taxon>
        <taxon>Pterygota</taxon>
        <taxon>Neoptera</taxon>
        <taxon>Polyneoptera</taxon>
        <taxon>Phasmatodea</taxon>
        <taxon>Timematodea</taxon>
        <taxon>Timematoidea</taxon>
        <taxon>Timematidae</taxon>
        <taxon>Timema</taxon>
    </lineage>
</organism>
<accession>A0A7R9E8C2</accession>
<evidence type="ECO:0000259" key="1">
    <source>
        <dbReference type="Pfam" id="PF22700"/>
    </source>
</evidence>
<sequence>MLKERVQFLRNGGKRDENLILPLNDSISTTLSVDQMHAKTTIMASPHFKEDKMWLNSKKKTTREAKKEMGGVENRKCASERIRMIEEDGHSLETAADEG</sequence>
<dbReference type="GO" id="GO:0004163">
    <property type="term" value="F:diphosphomevalonate decarboxylase activity"/>
    <property type="evidence" value="ECO:0007669"/>
    <property type="project" value="TreeGrafter"/>
</dbReference>
<dbReference type="PANTHER" id="PTHR10977:SF3">
    <property type="entry name" value="DIPHOSPHOMEVALONATE DECARBOXYLASE"/>
    <property type="match status" value="1"/>
</dbReference>
<protein>
    <recommendedName>
        <fullName evidence="1">Diphosphomevalonate decarboxylase-like N-terminal domain-containing protein</fullName>
    </recommendedName>
</protein>
<dbReference type="InterPro" id="IPR053859">
    <property type="entry name" value="MVD-like_N"/>
</dbReference>
<dbReference type="InterPro" id="IPR014721">
    <property type="entry name" value="Ribsml_uS5_D2-typ_fold_subgr"/>
</dbReference>
<reference evidence="2" key="1">
    <citation type="submission" date="2020-11" db="EMBL/GenBank/DDBJ databases">
        <authorList>
            <person name="Tran Van P."/>
        </authorList>
    </citation>
    <scope>NUCLEOTIDE SEQUENCE</scope>
</reference>
<dbReference type="Pfam" id="PF22700">
    <property type="entry name" value="MVD-like_N"/>
    <property type="match status" value="1"/>
</dbReference>
<dbReference type="GO" id="GO:0019287">
    <property type="term" value="P:isopentenyl diphosphate biosynthetic process, mevalonate pathway"/>
    <property type="evidence" value="ECO:0007669"/>
    <property type="project" value="TreeGrafter"/>
</dbReference>
<dbReference type="Gene3D" id="3.30.230.10">
    <property type="match status" value="1"/>
</dbReference>
<dbReference type="PANTHER" id="PTHR10977">
    <property type="entry name" value="DIPHOSPHOMEVALONATE DECARBOXYLASE"/>
    <property type="match status" value="1"/>
</dbReference>
<gene>
    <name evidence="2" type="ORF">TMSB3V08_LOCUS5167</name>
</gene>
<proteinExistence type="predicted"/>
<name>A0A7R9E8C2_9NEOP</name>
<feature type="domain" description="Diphosphomevalonate decarboxylase-like N-terminal" evidence="1">
    <location>
        <begin position="11"/>
        <end position="68"/>
    </location>
</feature>
<dbReference type="GO" id="GO:0005829">
    <property type="term" value="C:cytosol"/>
    <property type="evidence" value="ECO:0007669"/>
    <property type="project" value="TreeGrafter"/>
</dbReference>